<feature type="region of interest" description="Disordered" evidence="2">
    <location>
        <begin position="61"/>
        <end position="87"/>
    </location>
</feature>
<organism evidence="4">
    <name type="scientific">freshwater metagenome</name>
    <dbReference type="NCBI Taxonomy" id="449393"/>
    <lineage>
        <taxon>unclassified sequences</taxon>
        <taxon>metagenomes</taxon>
        <taxon>ecological metagenomes</taxon>
    </lineage>
</organism>
<accession>A0A6J5YCE5</accession>
<feature type="domain" description="Amidohydrolase-related" evidence="3">
    <location>
        <begin position="137"/>
        <end position="387"/>
    </location>
</feature>
<protein>
    <submittedName>
        <fullName evidence="4">Unannotated protein</fullName>
    </submittedName>
</protein>
<evidence type="ECO:0000256" key="1">
    <source>
        <dbReference type="ARBA" id="ARBA00023239"/>
    </source>
</evidence>
<dbReference type="InterPro" id="IPR006680">
    <property type="entry name" value="Amidohydro-rel"/>
</dbReference>
<dbReference type="GO" id="GO:0016831">
    <property type="term" value="F:carboxy-lyase activity"/>
    <property type="evidence" value="ECO:0007669"/>
    <property type="project" value="InterPro"/>
</dbReference>
<evidence type="ECO:0000313" key="4">
    <source>
        <dbReference type="EMBL" id="CAB4323874.1"/>
    </source>
</evidence>
<name>A0A6J5YCE5_9ZZZZ</name>
<dbReference type="PANTHER" id="PTHR21240:SF28">
    <property type="entry name" value="ISO-OROTATE DECARBOXYLASE (EUROFUNG)"/>
    <property type="match status" value="1"/>
</dbReference>
<sequence>MTTTETDQRPLVIVSADCHIGPRLVEDLRPHCPPGLLGAFDAYVQSDNRSKGRYVEADATHEADSNATAPAFDPTSPFRNNTIPGHHDPVARRADLDFEGVAAEVIFHGSQNNQPIPFQTSMLGIPEDSELGLAGIRIYNDWLATMCAQAPGRHVGLAHLPMWDVDLAVAELRRAADAGLKGVNFPAPRPWLRPYNDRSWEPLWAAAEELRMPLSTHSGAGDPEVFQGPELIALMSIESGGWFSRRAAHLLIFAGVFERHPEIKLVLTEQPGEWWPYLVNELDSVHRTNSSYGGPFLRQVPKAPSVYLHRNVFIGASFLSRAEARGAVRDGYADRIMWGSDYPHMEATFQAGDVAMSQLSMRYTFEGMAESDVRAMLGGTAASVYDLDMGALGKVADRIAAPTFAEIAEPLAEIPQGASMFAFRTFGPWA</sequence>
<proteinExistence type="predicted"/>
<gene>
    <name evidence="4" type="ORF">UFOPK1392_01636</name>
</gene>
<dbReference type="EMBL" id="CAEMXZ010000080">
    <property type="protein sequence ID" value="CAB4323874.1"/>
    <property type="molecule type" value="Genomic_DNA"/>
</dbReference>
<dbReference type="SUPFAM" id="SSF51556">
    <property type="entry name" value="Metallo-dependent hydrolases"/>
    <property type="match status" value="1"/>
</dbReference>
<evidence type="ECO:0000256" key="2">
    <source>
        <dbReference type="SAM" id="MobiDB-lite"/>
    </source>
</evidence>
<dbReference type="Gene3D" id="3.20.20.140">
    <property type="entry name" value="Metal-dependent hydrolases"/>
    <property type="match status" value="1"/>
</dbReference>
<dbReference type="GO" id="GO:0016787">
    <property type="term" value="F:hydrolase activity"/>
    <property type="evidence" value="ECO:0007669"/>
    <property type="project" value="InterPro"/>
</dbReference>
<dbReference type="GO" id="GO:0019748">
    <property type="term" value="P:secondary metabolic process"/>
    <property type="evidence" value="ECO:0007669"/>
    <property type="project" value="TreeGrafter"/>
</dbReference>
<evidence type="ECO:0000259" key="3">
    <source>
        <dbReference type="Pfam" id="PF04909"/>
    </source>
</evidence>
<dbReference type="GO" id="GO:0005737">
    <property type="term" value="C:cytoplasm"/>
    <property type="evidence" value="ECO:0007669"/>
    <property type="project" value="TreeGrafter"/>
</dbReference>
<dbReference type="AlphaFoldDB" id="A0A6J5YCE5"/>
<dbReference type="Pfam" id="PF04909">
    <property type="entry name" value="Amidohydro_2"/>
    <property type="match status" value="1"/>
</dbReference>
<reference evidence="4" key="1">
    <citation type="submission" date="2020-05" db="EMBL/GenBank/DDBJ databases">
        <authorList>
            <person name="Chiriac C."/>
            <person name="Salcher M."/>
            <person name="Ghai R."/>
            <person name="Kavagutti S V."/>
        </authorList>
    </citation>
    <scope>NUCLEOTIDE SEQUENCE</scope>
</reference>
<dbReference type="InterPro" id="IPR032466">
    <property type="entry name" value="Metal_Hydrolase"/>
</dbReference>
<keyword evidence="1" id="KW-0456">Lyase</keyword>
<dbReference type="InterPro" id="IPR032465">
    <property type="entry name" value="ACMSD"/>
</dbReference>
<dbReference type="PANTHER" id="PTHR21240">
    <property type="entry name" value="2-AMINO-3-CARBOXYLMUCONATE-6-SEMIALDEHYDE DECARBOXYLASE"/>
    <property type="match status" value="1"/>
</dbReference>